<keyword evidence="3" id="KW-1185">Reference proteome</keyword>
<feature type="compositionally biased region" description="Low complexity" evidence="1">
    <location>
        <begin position="119"/>
        <end position="147"/>
    </location>
</feature>
<reference evidence="2" key="1">
    <citation type="submission" date="2024-03" db="EMBL/GenBank/DDBJ databases">
        <title>WGS assembly of Saponaria officinalis var. Norfolk2.</title>
        <authorList>
            <person name="Jenkins J."/>
            <person name="Shu S."/>
            <person name="Grimwood J."/>
            <person name="Barry K."/>
            <person name="Goodstein D."/>
            <person name="Schmutz J."/>
            <person name="Leebens-Mack J."/>
            <person name="Osbourn A."/>
        </authorList>
    </citation>
    <scope>NUCLEOTIDE SEQUENCE [LARGE SCALE GENOMIC DNA]</scope>
    <source>
        <strain evidence="2">JIC</strain>
    </source>
</reference>
<proteinExistence type="predicted"/>
<evidence type="ECO:0000313" key="2">
    <source>
        <dbReference type="EMBL" id="KAK9688877.1"/>
    </source>
</evidence>
<feature type="compositionally biased region" description="Low complexity" evidence="1">
    <location>
        <begin position="238"/>
        <end position="253"/>
    </location>
</feature>
<sequence length="291" mass="31327">MDSLRRDLNLNDTKSPSPEMFSFPGTPTEEFEFGSCVTPSSPVTPNELTKISTSPADQFFLNGRLLPHDFPPVSTSSRTSFSGRENLAYSTTTTTTSTTTVTSNSINSNAMINLSRGTSVGSNMSIMSSRSNSSNSRGSSTCSTCSNARASTGEVSERKTFHQKSRMIHMKGYCRTASVRDQRNVSSSSSRLGKYYGTTSSGGSSQRWQFITPAPVLGPSLSRRSLGSNTSPKKSTGNSNSNDNSNSNSNSNNGGFLHRILRSFVATCKACHAMEGQENEYDLDERSVVGS</sequence>
<feature type="compositionally biased region" description="Polar residues" evidence="1">
    <location>
        <begin position="73"/>
        <end position="83"/>
    </location>
</feature>
<feature type="region of interest" description="Disordered" evidence="1">
    <location>
        <begin position="71"/>
        <end position="102"/>
    </location>
</feature>
<gene>
    <name evidence="2" type="ORF">RND81_09G017800</name>
</gene>
<evidence type="ECO:0000256" key="1">
    <source>
        <dbReference type="SAM" id="MobiDB-lite"/>
    </source>
</evidence>
<name>A0AAW1IH14_SAPOF</name>
<feature type="compositionally biased region" description="Low complexity" evidence="1">
    <location>
        <begin position="193"/>
        <end position="205"/>
    </location>
</feature>
<comment type="caution">
    <text evidence="2">The sequence shown here is derived from an EMBL/GenBank/DDBJ whole genome shotgun (WGS) entry which is preliminary data.</text>
</comment>
<feature type="region of interest" description="Disordered" evidence="1">
    <location>
        <begin position="179"/>
        <end position="254"/>
    </location>
</feature>
<dbReference type="Proteomes" id="UP001443914">
    <property type="component" value="Unassembled WGS sequence"/>
</dbReference>
<accession>A0AAW1IH14</accession>
<feature type="compositionally biased region" description="Low complexity" evidence="1">
    <location>
        <begin position="217"/>
        <end position="228"/>
    </location>
</feature>
<feature type="compositionally biased region" description="Low complexity" evidence="1">
    <location>
        <begin position="90"/>
        <end position="102"/>
    </location>
</feature>
<feature type="region of interest" description="Disordered" evidence="1">
    <location>
        <begin position="1"/>
        <end position="20"/>
    </location>
</feature>
<feature type="region of interest" description="Disordered" evidence="1">
    <location>
        <begin position="117"/>
        <end position="164"/>
    </location>
</feature>
<protein>
    <submittedName>
        <fullName evidence="2">Uncharacterized protein</fullName>
    </submittedName>
</protein>
<evidence type="ECO:0000313" key="3">
    <source>
        <dbReference type="Proteomes" id="UP001443914"/>
    </source>
</evidence>
<dbReference type="AlphaFoldDB" id="A0AAW1IH14"/>
<organism evidence="2 3">
    <name type="scientific">Saponaria officinalis</name>
    <name type="common">Common soapwort</name>
    <name type="synonym">Lychnis saponaria</name>
    <dbReference type="NCBI Taxonomy" id="3572"/>
    <lineage>
        <taxon>Eukaryota</taxon>
        <taxon>Viridiplantae</taxon>
        <taxon>Streptophyta</taxon>
        <taxon>Embryophyta</taxon>
        <taxon>Tracheophyta</taxon>
        <taxon>Spermatophyta</taxon>
        <taxon>Magnoliopsida</taxon>
        <taxon>eudicotyledons</taxon>
        <taxon>Gunneridae</taxon>
        <taxon>Pentapetalae</taxon>
        <taxon>Caryophyllales</taxon>
        <taxon>Caryophyllaceae</taxon>
        <taxon>Caryophylleae</taxon>
        <taxon>Saponaria</taxon>
    </lineage>
</organism>
<dbReference type="EMBL" id="JBDFQZ010000009">
    <property type="protein sequence ID" value="KAK9688877.1"/>
    <property type="molecule type" value="Genomic_DNA"/>
</dbReference>